<reference evidence="7" key="1">
    <citation type="journal article" date="2014" name="Front. Microbiol.">
        <title>High frequency of phylogenetically diverse reductive dehalogenase-homologous genes in deep subseafloor sedimentary metagenomes.</title>
        <authorList>
            <person name="Kawai M."/>
            <person name="Futagami T."/>
            <person name="Toyoda A."/>
            <person name="Takaki Y."/>
            <person name="Nishi S."/>
            <person name="Hori S."/>
            <person name="Arai W."/>
            <person name="Tsubouchi T."/>
            <person name="Morono Y."/>
            <person name="Uchiyama I."/>
            <person name="Ito T."/>
            <person name="Fujiyama A."/>
            <person name="Inagaki F."/>
            <person name="Takami H."/>
        </authorList>
    </citation>
    <scope>NUCLEOTIDE SEQUENCE</scope>
    <source>
        <strain evidence="7">Expedition CK06-06</strain>
    </source>
</reference>
<accession>X0ZTI9</accession>
<dbReference type="SUPFAM" id="SSF51344">
    <property type="entry name" value="Epsilon subunit of F1F0-ATP synthase N-terminal domain"/>
    <property type="match status" value="1"/>
</dbReference>
<sequence>MIDLKILLPDKTFLKREVKKVTAEAENGWFCLLPKHVDFTTSLTPGILMLTTPEGKDIFLAVDEGILVKYGEKVIISTRNAIEGEDLGELKDRVEEIFIKTDEREKDAQTALSKLEADFVRSFLNLEAHE</sequence>
<dbReference type="EMBL" id="BART01000461">
    <property type="protein sequence ID" value="GAG72624.1"/>
    <property type="molecule type" value="Genomic_DNA"/>
</dbReference>
<comment type="subcellular location">
    <subcellularLocation>
        <location evidence="1">Membrane</location>
    </subcellularLocation>
</comment>
<evidence type="ECO:0000313" key="7">
    <source>
        <dbReference type="EMBL" id="GAG72624.1"/>
    </source>
</evidence>
<comment type="caution">
    <text evidence="7">The sequence shown here is derived from an EMBL/GenBank/DDBJ whole genome shotgun (WGS) entry which is preliminary data.</text>
</comment>
<keyword evidence="4" id="KW-0406">Ion transport</keyword>
<evidence type="ECO:0000259" key="6">
    <source>
        <dbReference type="Pfam" id="PF02823"/>
    </source>
</evidence>
<dbReference type="InterPro" id="IPR024037">
    <property type="entry name" value="Alt_ATP_synth_F1_esu"/>
</dbReference>
<dbReference type="AlphaFoldDB" id="X0ZTI9"/>
<dbReference type="InterPro" id="IPR036771">
    <property type="entry name" value="ATPsynth_dsu/esu_N"/>
</dbReference>
<dbReference type="CDD" id="cd12152">
    <property type="entry name" value="F1-ATPase_delta"/>
    <property type="match status" value="1"/>
</dbReference>
<proteinExistence type="inferred from homology"/>
<evidence type="ECO:0000256" key="1">
    <source>
        <dbReference type="ARBA" id="ARBA00004370"/>
    </source>
</evidence>
<evidence type="ECO:0000256" key="3">
    <source>
        <dbReference type="ARBA" id="ARBA00022448"/>
    </source>
</evidence>
<keyword evidence="5" id="KW-0472">Membrane</keyword>
<dbReference type="GO" id="GO:0045259">
    <property type="term" value="C:proton-transporting ATP synthase complex"/>
    <property type="evidence" value="ECO:0007669"/>
    <property type="project" value="InterPro"/>
</dbReference>
<dbReference type="NCBIfam" id="TIGR03166">
    <property type="entry name" value="alt_F1F0_F1_eps"/>
    <property type="match status" value="1"/>
</dbReference>
<dbReference type="Pfam" id="PF02823">
    <property type="entry name" value="ATP-synt_DE_N"/>
    <property type="match status" value="1"/>
</dbReference>
<dbReference type="InterPro" id="IPR020546">
    <property type="entry name" value="ATP_synth_F1_dsu/esu_N"/>
</dbReference>
<comment type="similarity">
    <text evidence="2">Belongs to the ATPase epsilon chain family.</text>
</comment>
<name>X0ZTI9_9ZZZZ</name>
<evidence type="ECO:0000256" key="5">
    <source>
        <dbReference type="ARBA" id="ARBA00023136"/>
    </source>
</evidence>
<dbReference type="InterPro" id="IPR001469">
    <property type="entry name" value="ATP_synth_F1_dsu/esu"/>
</dbReference>
<evidence type="ECO:0000256" key="2">
    <source>
        <dbReference type="ARBA" id="ARBA00005712"/>
    </source>
</evidence>
<evidence type="ECO:0000256" key="4">
    <source>
        <dbReference type="ARBA" id="ARBA00023065"/>
    </source>
</evidence>
<feature type="domain" description="ATP synthase F1 complex delta/epsilon subunit N-terminal" evidence="6">
    <location>
        <begin position="3"/>
        <end position="81"/>
    </location>
</feature>
<protein>
    <recommendedName>
        <fullName evidence="6">ATP synthase F1 complex delta/epsilon subunit N-terminal domain-containing protein</fullName>
    </recommendedName>
</protein>
<dbReference type="GO" id="GO:0046933">
    <property type="term" value="F:proton-transporting ATP synthase activity, rotational mechanism"/>
    <property type="evidence" value="ECO:0007669"/>
    <property type="project" value="InterPro"/>
</dbReference>
<dbReference type="NCBIfam" id="NF004871">
    <property type="entry name" value="PRK06228.1"/>
    <property type="match status" value="1"/>
</dbReference>
<keyword evidence="3" id="KW-0813">Transport</keyword>
<dbReference type="Gene3D" id="2.60.15.10">
    <property type="entry name" value="F0F1 ATP synthase delta/epsilon subunit, N-terminal"/>
    <property type="match status" value="1"/>
</dbReference>
<gene>
    <name evidence="7" type="ORF">S01H4_02191</name>
</gene>
<organism evidence="7">
    <name type="scientific">marine sediment metagenome</name>
    <dbReference type="NCBI Taxonomy" id="412755"/>
    <lineage>
        <taxon>unclassified sequences</taxon>
        <taxon>metagenomes</taxon>
        <taxon>ecological metagenomes</taxon>
    </lineage>
</organism>